<name>K0CEW3_ALCDB</name>
<dbReference type="KEGG" id="adi:B5T_02590"/>
<reference evidence="2 3" key="1">
    <citation type="journal article" date="2012" name="J. Bacteriol.">
        <title>Complete genome sequence of Alcanivorax dieselolei type strain B5.</title>
        <authorList>
            <person name="Lai Q."/>
            <person name="Li W."/>
            <person name="Shao Z."/>
        </authorList>
    </citation>
    <scope>NUCLEOTIDE SEQUENCE [LARGE SCALE GENOMIC DNA]</scope>
    <source>
        <strain evidence="3">DSM 16502 / CGMCC 1.3690 / B-5</strain>
    </source>
</reference>
<protein>
    <submittedName>
        <fullName evidence="2">Transposase IS200-like protein</fullName>
    </submittedName>
</protein>
<dbReference type="GO" id="GO:0004803">
    <property type="term" value="F:transposase activity"/>
    <property type="evidence" value="ECO:0007669"/>
    <property type="project" value="InterPro"/>
</dbReference>
<evidence type="ECO:0000313" key="3">
    <source>
        <dbReference type="Proteomes" id="UP000006286"/>
    </source>
</evidence>
<dbReference type="EMBL" id="CP003466">
    <property type="protein sequence ID" value="AFT70860.1"/>
    <property type="molecule type" value="Genomic_DNA"/>
</dbReference>
<dbReference type="InterPro" id="IPR002686">
    <property type="entry name" value="Transposase_17"/>
</dbReference>
<dbReference type="PANTHER" id="PTHR34322:SF2">
    <property type="entry name" value="TRANSPOSASE IS200-LIKE DOMAIN-CONTAINING PROTEIN"/>
    <property type="match status" value="1"/>
</dbReference>
<dbReference type="RefSeq" id="WP_014994931.1">
    <property type="nucleotide sequence ID" value="NC_018691.1"/>
</dbReference>
<dbReference type="SUPFAM" id="SSF143422">
    <property type="entry name" value="Transposase IS200-like"/>
    <property type="match status" value="1"/>
</dbReference>
<accession>K0CEW3</accession>
<dbReference type="AlphaFoldDB" id="K0CEW3"/>
<feature type="domain" description="Transposase IS200-like" evidence="1">
    <location>
        <begin position="9"/>
        <end position="125"/>
    </location>
</feature>
<gene>
    <name evidence="2" type="ordered locus">B5T_02590</name>
</gene>
<evidence type="ECO:0000313" key="2">
    <source>
        <dbReference type="EMBL" id="AFT70860.1"/>
    </source>
</evidence>
<dbReference type="PANTHER" id="PTHR34322">
    <property type="entry name" value="TRANSPOSASE, Y1_TNP DOMAIN-CONTAINING"/>
    <property type="match status" value="1"/>
</dbReference>
<dbReference type="InterPro" id="IPR036515">
    <property type="entry name" value="Transposase_17_sf"/>
</dbReference>
<evidence type="ECO:0000259" key="1">
    <source>
        <dbReference type="SMART" id="SM01321"/>
    </source>
</evidence>
<dbReference type="SMART" id="SM01321">
    <property type="entry name" value="Y1_Tnp"/>
    <property type="match status" value="1"/>
</dbReference>
<proteinExistence type="predicted"/>
<dbReference type="Gene3D" id="3.30.70.1290">
    <property type="entry name" value="Transposase IS200-like"/>
    <property type="match status" value="1"/>
</dbReference>
<dbReference type="PATRIC" id="fig|930169.3.peg.2559"/>
<keyword evidence="3" id="KW-1185">Reference proteome</keyword>
<organism evidence="2 3">
    <name type="scientific">Alcanivorax dieselolei (strain DSM 16502 / CGMCC 1.3690 / MCCC 1A00001 / B-5)</name>
    <name type="common">Alloalcanivorax dieselolei</name>
    <dbReference type="NCBI Taxonomy" id="930169"/>
    <lineage>
        <taxon>Bacteria</taxon>
        <taxon>Pseudomonadati</taxon>
        <taxon>Pseudomonadota</taxon>
        <taxon>Gammaproteobacteria</taxon>
        <taxon>Oceanospirillales</taxon>
        <taxon>Alcanivoracaceae</taxon>
        <taxon>Alloalcanivorax</taxon>
    </lineage>
</organism>
<dbReference type="Proteomes" id="UP000006286">
    <property type="component" value="Chromosome"/>
</dbReference>
<dbReference type="eggNOG" id="COG1943">
    <property type="taxonomic scope" value="Bacteria"/>
</dbReference>
<dbReference type="GO" id="GO:0003677">
    <property type="term" value="F:DNA binding"/>
    <property type="evidence" value="ECO:0007669"/>
    <property type="project" value="InterPro"/>
</dbReference>
<dbReference type="HOGENOM" id="CLU_068226_1_2_6"/>
<dbReference type="OrthoDB" id="9814067at2"/>
<dbReference type="GO" id="GO:0006313">
    <property type="term" value="P:DNA transposition"/>
    <property type="evidence" value="ECO:0007669"/>
    <property type="project" value="InterPro"/>
</dbReference>
<sequence>MSRKKRILVVGEAHHVFEESHNREPVFIEDQDYQEYLRLLQVAKGRFQVRVHGWCLLPNAAHLLLRPMRKADDLSCCVQYVQRRYSQDFNHRHGRDGALWHGRFRSALVEPGQWLLADLRYMELLPVMQGLSKSAGRYRWSSHGARMRGDPPGLLDFNEGFLHLGPDINSRREAFRELLSVGCEERERERIEAAVKRNQYIGSRAYADKLEKLTGERLHFRGRGRPRKKG</sequence>